<keyword evidence="2" id="KW-1185">Reference proteome</keyword>
<organism evidence="1 2">
    <name type="scientific">Mya arenaria</name>
    <name type="common">Soft-shell clam</name>
    <dbReference type="NCBI Taxonomy" id="6604"/>
    <lineage>
        <taxon>Eukaryota</taxon>
        <taxon>Metazoa</taxon>
        <taxon>Spiralia</taxon>
        <taxon>Lophotrochozoa</taxon>
        <taxon>Mollusca</taxon>
        <taxon>Bivalvia</taxon>
        <taxon>Autobranchia</taxon>
        <taxon>Heteroconchia</taxon>
        <taxon>Euheterodonta</taxon>
        <taxon>Imparidentia</taxon>
        <taxon>Neoheterodontei</taxon>
        <taxon>Myida</taxon>
        <taxon>Myoidea</taxon>
        <taxon>Myidae</taxon>
        <taxon>Mya</taxon>
    </lineage>
</organism>
<name>A0ABY7FBQ3_MYAAR</name>
<accession>A0ABY7FBQ3</accession>
<protein>
    <submittedName>
        <fullName evidence="1">Uncharacterized protein</fullName>
    </submittedName>
</protein>
<gene>
    <name evidence="1" type="ORF">MAR_031315</name>
</gene>
<evidence type="ECO:0000313" key="1">
    <source>
        <dbReference type="EMBL" id="WAR16721.1"/>
    </source>
</evidence>
<proteinExistence type="predicted"/>
<sequence length="108" mass="12694">ADPFHCIIHDIDRTKGTDDPTKIAEISKTWRYRTPVSMEHLQQELEKKRIADKSSFTVLSIFLKEDHVLQAVRFVPAILKLHRVLLQKYHMRLDRAAAKRRTLQSMKS</sequence>
<dbReference type="EMBL" id="CP111021">
    <property type="protein sequence ID" value="WAR16721.1"/>
    <property type="molecule type" value="Genomic_DNA"/>
</dbReference>
<reference evidence="1" key="1">
    <citation type="submission" date="2022-11" db="EMBL/GenBank/DDBJ databases">
        <title>Centuries of genome instability and evolution in soft-shell clam transmissible cancer (bioRxiv).</title>
        <authorList>
            <person name="Hart S.F.M."/>
            <person name="Yonemitsu M.A."/>
            <person name="Giersch R.M."/>
            <person name="Beal B.F."/>
            <person name="Arriagada G."/>
            <person name="Davis B.W."/>
            <person name="Ostrander E.A."/>
            <person name="Goff S.P."/>
            <person name="Metzger M.J."/>
        </authorList>
    </citation>
    <scope>NUCLEOTIDE SEQUENCE</scope>
    <source>
        <strain evidence="1">MELC-2E11</strain>
        <tissue evidence="1">Siphon/mantle</tissue>
    </source>
</reference>
<feature type="non-terminal residue" evidence="1">
    <location>
        <position position="108"/>
    </location>
</feature>
<evidence type="ECO:0000313" key="2">
    <source>
        <dbReference type="Proteomes" id="UP001164746"/>
    </source>
</evidence>
<feature type="non-terminal residue" evidence="1">
    <location>
        <position position="1"/>
    </location>
</feature>
<dbReference type="Proteomes" id="UP001164746">
    <property type="component" value="Chromosome 10"/>
</dbReference>